<evidence type="ECO:0000259" key="14">
    <source>
        <dbReference type="Pfam" id="PF07715"/>
    </source>
</evidence>
<evidence type="ECO:0000259" key="13">
    <source>
        <dbReference type="Pfam" id="PF00593"/>
    </source>
</evidence>
<evidence type="ECO:0000256" key="3">
    <source>
        <dbReference type="ARBA" id="ARBA00022452"/>
    </source>
</evidence>
<dbReference type="InterPro" id="IPR037066">
    <property type="entry name" value="Plug_dom_sf"/>
</dbReference>
<keyword evidence="9 10" id="KW-0998">Cell outer membrane</keyword>
<dbReference type="AlphaFoldDB" id="A0A5J5IHL6"/>
<dbReference type="RefSeq" id="WP_150415311.1">
    <property type="nucleotide sequence ID" value="NZ_VYQF01000003.1"/>
</dbReference>
<dbReference type="Pfam" id="PF13715">
    <property type="entry name" value="CarbopepD_reg_2"/>
    <property type="match status" value="1"/>
</dbReference>
<evidence type="ECO:0000313" key="16">
    <source>
        <dbReference type="Proteomes" id="UP000326903"/>
    </source>
</evidence>
<proteinExistence type="inferred from homology"/>
<feature type="domain" description="TonB-dependent receptor-like beta-barrel" evidence="13">
    <location>
        <begin position="372"/>
        <end position="781"/>
    </location>
</feature>
<dbReference type="InterPro" id="IPR012910">
    <property type="entry name" value="Plug_dom"/>
</dbReference>
<keyword evidence="5 12" id="KW-0732">Signal</keyword>
<evidence type="ECO:0000256" key="12">
    <source>
        <dbReference type="SAM" id="SignalP"/>
    </source>
</evidence>
<evidence type="ECO:0000256" key="11">
    <source>
        <dbReference type="RuleBase" id="RU003357"/>
    </source>
</evidence>
<feature type="signal peptide" evidence="12">
    <location>
        <begin position="1"/>
        <end position="24"/>
    </location>
</feature>
<accession>A0A5J5IHL6</accession>
<keyword evidence="8 15" id="KW-0675">Receptor</keyword>
<dbReference type="PROSITE" id="PS52016">
    <property type="entry name" value="TONB_DEPENDENT_REC_3"/>
    <property type="match status" value="1"/>
</dbReference>
<dbReference type="Pfam" id="PF00593">
    <property type="entry name" value="TonB_dep_Rec_b-barrel"/>
    <property type="match status" value="1"/>
</dbReference>
<keyword evidence="2 10" id="KW-0813">Transport</keyword>
<evidence type="ECO:0000256" key="8">
    <source>
        <dbReference type="ARBA" id="ARBA00023170"/>
    </source>
</evidence>
<evidence type="ECO:0000313" key="15">
    <source>
        <dbReference type="EMBL" id="KAA9038590.1"/>
    </source>
</evidence>
<keyword evidence="16" id="KW-1185">Reference proteome</keyword>
<dbReference type="InterPro" id="IPR039426">
    <property type="entry name" value="TonB-dep_rcpt-like"/>
</dbReference>
<evidence type="ECO:0000256" key="5">
    <source>
        <dbReference type="ARBA" id="ARBA00022729"/>
    </source>
</evidence>
<name>A0A5J5IHL6_9BACT</name>
<dbReference type="GO" id="GO:0009279">
    <property type="term" value="C:cell outer membrane"/>
    <property type="evidence" value="ECO:0007669"/>
    <property type="project" value="UniProtKB-SubCell"/>
</dbReference>
<keyword evidence="4 10" id="KW-0812">Transmembrane</keyword>
<evidence type="ECO:0000256" key="7">
    <source>
        <dbReference type="ARBA" id="ARBA00023136"/>
    </source>
</evidence>
<dbReference type="InterPro" id="IPR000531">
    <property type="entry name" value="Beta-barrel_TonB"/>
</dbReference>
<dbReference type="Proteomes" id="UP000326903">
    <property type="component" value="Unassembled WGS sequence"/>
</dbReference>
<dbReference type="EMBL" id="VYQF01000003">
    <property type="protein sequence ID" value="KAA9038590.1"/>
    <property type="molecule type" value="Genomic_DNA"/>
</dbReference>
<sequence>MKKNSIISFTIVSFFSIFLNPAWSQTSFIKSTVTKVSLSGKITDKNSAQPLQGATIYIPDLKTGTTSDANGNYTLHNIPIGTYLVQAGFIGYKNNIKTVSINENTTLDFAMEISVTEENEIVVTGTSRATTIKRNPIPIVSISKQYLQQNLSTNIIDAIAKVPGISAVTTGPNVSKPFIRGLGFNRILTLYDGVRQEGQQWGDEHGIEVDQNTVAKVEVVKGPASLIYGSDAVAGVVNLLPPNPPPDGKTIGDISSEFQTNNGLIAGSAMLAGNKNSFTWMGRASYKTATNYENSVDGKVYNTGFRELDLIGSAGVKGSWGYSHLGVSTFNDLQEIPDGSRDSATRKFTKQITEADTVRRIVSDAELRSYKITALHQHVQHYRIYSTNNFILGKGSLGINLAYQKSLRQEFSHPQIAIPGLDLALNTFSYDAKYYFPEQNGWSITGGINGMYQNNDVTKGTEFIIPSYKQFDIGAFIFAKTSIDKLEVAGGLRYDVRRFNNGALYTKTDPVTGFDKTVFGMDTVGAANPFYAYKHPFSGASGSLGLSYRFSNHFTGKANVGRGYRAPNISEISASGIHPGTNSFQKGNLNFKPEFNWQEDIGLSFNSQHVTIDASIFDNSIQNYIYNQKVSSGIIQNIVVDTFQFEAARANLYGGELSVDIHPHPLDWLHFENSLSIVYGNNKGVSGQNKLSDSAKYLPFIPPLHTYSELRANIKKVSKSIINAFVKIQLEYYAPQNRAYLEFNTETPTPGYQLFNAGFGADITNHKEQTLFTVTALGDNLFDVAYQSHLNRLKYFEPYPNDPRPHHGIYNMGRNFSLKVNVPLNF</sequence>
<evidence type="ECO:0000256" key="6">
    <source>
        <dbReference type="ARBA" id="ARBA00023077"/>
    </source>
</evidence>
<protein>
    <submittedName>
        <fullName evidence="15">TonB-dependent receptor</fullName>
    </submittedName>
</protein>
<dbReference type="InterPro" id="IPR008969">
    <property type="entry name" value="CarboxyPept-like_regulatory"/>
</dbReference>
<reference evidence="15 16" key="1">
    <citation type="submission" date="2019-09" db="EMBL/GenBank/DDBJ databases">
        <title>Draft genome sequence of Ginsengibacter sp. BR5-29.</title>
        <authorList>
            <person name="Im W.-T."/>
        </authorList>
    </citation>
    <scope>NUCLEOTIDE SEQUENCE [LARGE SCALE GENOMIC DNA]</scope>
    <source>
        <strain evidence="15 16">BR5-29</strain>
    </source>
</reference>
<dbReference type="Pfam" id="PF07715">
    <property type="entry name" value="Plug"/>
    <property type="match status" value="1"/>
</dbReference>
<keyword evidence="6 11" id="KW-0798">TonB box</keyword>
<dbReference type="SUPFAM" id="SSF49464">
    <property type="entry name" value="Carboxypeptidase regulatory domain-like"/>
    <property type="match status" value="1"/>
</dbReference>
<organism evidence="15 16">
    <name type="scientific">Ginsengibacter hankyongi</name>
    <dbReference type="NCBI Taxonomy" id="2607284"/>
    <lineage>
        <taxon>Bacteria</taxon>
        <taxon>Pseudomonadati</taxon>
        <taxon>Bacteroidota</taxon>
        <taxon>Chitinophagia</taxon>
        <taxon>Chitinophagales</taxon>
        <taxon>Chitinophagaceae</taxon>
        <taxon>Ginsengibacter</taxon>
    </lineage>
</organism>
<comment type="similarity">
    <text evidence="10 11">Belongs to the TonB-dependent receptor family.</text>
</comment>
<evidence type="ECO:0000256" key="4">
    <source>
        <dbReference type="ARBA" id="ARBA00022692"/>
    </source>
</evidence>
<evidence type="ECO:0000256" key="9">
    <source>
        <dbReference type="ARBA" id="ARBA00023237"/>
    </source>
</evidence>
<dbReference type="GO" id="GO:0044718">
    <property type="term" value="P:siderophore transmembrane transport"/>
    <property type="evidence" value="ECO:0007669"/>
    <property type="project" value="TreeGrafter"/>
</dbReference>
<comment type="subcellular location">
    <subcellularLocation>
        <location evidence="1 10">Cell outer membrane</location>
        <topology evidence="1 10">Multi-pass membrane protein</topology>
    </subcellularLocation>
</comment>
<feature type="chain" id="PRO_5023920841" evidence="12">
    <location>
        <begin position="25"/>
        <end position="826"/>
    </location>
</feature>
<feature type="domain" description="TonB-dependent receptor plug" evidence="14">
    <location>
        <begin position="133"/>
        <end position="236"/>
    </location>
</feature>
<dbReference type="GO" id="GO:0015344">
    <property type="term" value="F:siderophore uptake transmembrane transporter activity"/>
    <property type="evidence" value="ECO:0007669"/>
    <property type="project" value="TreeGrafter"/>
</dbReference>
<dbReference type="PANTHER" id="PTHR30069:SF29">
    <property type="entry name" value="HEMOGLOBIN AND HEMOGLOBIN-HAPTOGLOBIN-BINDING PROTEIN 1-RELATED"/>
    <property type="match status" value="1"/>
</dbReference>
<dbReference type="PANTHER" id="PTHR30069">
    <property type="entry name" value="TONB-DEPENDENT OUTER MEMBRANE RECEPTOR"/>
    <property type="match status" value="1"/>
</dbReference>
<dbReference type="InterPro" id="IPR036942">
    <property type="entry name" value="Beta-barrel_TonB_sf"/>
</dbReference>
<dbReference type="Gene3D" id="2.60.40.1120">
    <property type="entry name" value="Carboxypeptidase-like, regulatory domain"/>
    <property type="match status" value="1"/>
</dbReference>
<dbReference type="Gene3D" id="2.170.130.10">
    <property type="entry name" value="TonB-dependent receptor, plug domain"/>
    <property type="match status" value="1"/>
</dbReference>
<keyword evidence="7 10" id="KW-0472">Membrane</keyword>
<evidence type="ECO:0000256" key="2">
    <source>
        <dbReference type="ARBA" id="ARBA00022448"/>
    </source>
</evidence>
<comment type="caution">
    <text evidence="15">The sequence shown here is derived from an EMBL/GenBank/DDBJ whole genome shotgun (WGS) entry which is preliminary data.</text>
</comment>
<dbReference type="SUPFAM" id="SSF56935">
    <property type="entry name" value="Porins"/>
    <property type="match status" value="1"/>
</dbReference>
<dbReference type="Gene3D" id="2.40.170.20">
    <property type="entry name" value="TonB-dependent receptor, beta-barrel domain"/>
    <property type="match status" value="1"/>
</dbReference>
<evidence type="ECO:0000256" key="1">
    <source>
        <dbReference type="ARBA" id="ARBA00004571"/>
    </source>
</evidence>
<gene>
    <name evidence="15" type="ORF">FW778_13615</name>
</gene>
<keyword evidence="3 10" id="KW-1134">Transmembrane beta strand</keyword>
<evidence type="ECO:0000256" key="10">
    <source>
        <dbReference type="PROSITE-ProRule" id="PRU01360"/>
    </source>
</evidence>